<dbReference type="AlphaFoldDB" id="A0AAD4T8Q6"/>
<dbReference type="EMBL" id="JAJJMB010004448">
    <property type="protein sequence ID" value="KAI3942999.1"/>
    <property type="molecule type" value="Genomic_DNA"/>
</dbReference>
<name>A0AAD4T8Q6_9MAGN</name>
<comment type="caution">
    <text evidence="1">The sequence shown here is derived from an EMBL/GenBank/DDBJ whole genome shotgun (WGS) entry which is preliminary data.</text>
</comment>
<keyword evidence="2" id="KW-1185">Reference proteome</keyword>
<evidence type="ECO:0000313" key="1">
    <source>
        <dbReference type="EMBL" id="KAI3942999.1"/>
    </source>
</evidence>
<sequence>FLSQNLWFNLGILGFWILFEKKEEIKIEVAKGEKSLAVFRYHLNHYVHQMKRGTTSVAGAAVVVQKRVNAPFSSWIFNWDT</sequence>
<gene>
    <name evidence="1" type="ORF">MKW98_005511</name>
</gene>
<feature type="non-terminal residue" evidence="1">
    <location>
        <position position="81"/>
    </location>
</feature>
<proteinExistence type="predicted"/>
<dbReference type="Proteomes" id="UP001202328">
    <property type="component" value="Unassembled WGS sequence"/>
</dbReference>
<reference evidence="1" key="1">
    <citation type="submission" date="2022-04" db="EMBL/GenBank/DDBJ databases">
        <title>A functionally conserved STORR gene fusion in Papaver species that diverged 16.8 million years ago.</title>
        <authorList>
            <person name="Catania T."/>
        </authorList>
    </citation>
    <scope>NUCLEOTIDE SEQUENCE</scope>
    <source>
        <strain evidence="1">S-188037</strain>
    </source>
</reference>
<evidence type="ECO:0000313" key="2">
    <source>
        <dbReference type="Proteomes" id="UP001202328"/>
    </source>
</evidence>
<protein>
    <submittedName>
        <fullName evidence="1">Uncharacterized protein</fullName>
    </submittedName>
</protein>
<feature type="non-terminal residue" evidence="1">
    <location>
        <position position="1"/>
    </location>
</feature>
<organism evidence="1 2">
    <name type="scientific">Papaver atlanticum</name>
    <dbReference type="NCBI Taxonomy" id="357466"/>
    <lineage>
        <taxon>Eukaryota</taxon>
        <taxon>Viridiplantae</taxon>
        <taxon>Streptophyta</taxon>
        <taxon>Embryophyta</taxon>
        <taxon>Tracheophyta</taxon>
        <taxon>Spermatophyta</taxon>
        <taxon>Magnoliopsida</taxon>
        <taxon>Ranunculales</taxon>
        <taxon>Papaveraceae</taxon>
        <taxon>Papaveroideae</taxon>
        <taxon>Papaver</taxon>
    </lineage>
</organism>
<accession>A0AAD4T8Q6</accession>